<dbReference type="Pfam" id="PF00753">
    <property type="entry name" value="Lactamase_B"/>
    <property type="match status" value="1"/>
</dbReference>
<dbReference type="GO" id="GO:0017001">
    <property type="term" value="P:antibiotic catabolic process"/>
    <property type="evidence" value="ECO:0007669"/>
    <property type="project" value="InterPro"/>
</dbReference>
<keyword evidence="3" id="KW-0378">Hydrolase</keyword>
<evidence type="ECO:0000256" key="5">
    <source>
        <dbReference type="SAM" id="SignalP"/>
    </source>
</evidence>
<protein>
    <submittedName>
        <fullName evidence="7">MBL fold metallo-hydrolase</fullName>
    </submittedName>
</protein>
<dbReference type="RefSeq" id="WP_332288466.1">
    <property type="nucleotide sequence ID" value="NZ_JAZIBG010000019.1"/>
</dbReference>
<keyword evidence="4" id="KW-0862">Zinc</keyword>
<dbReference type="AlphaFoldDB" id="A0AAW9Q9Y2"/>
<proteinExistence type="predicted"/>
<feature type="chain" id="PRO_5043477320" evidence="5">
    <location>
        <begin position="25"/>
        <end position="339"/>
    </location>
</feature>
<dbReference type="SUPFAM" id="SSF56281">
    <property type="entry name" value="Metallo-hydrolase/oxidoreductase"/>
    <property type="match status" value="1"/>
</dbReference>
<organism evidence="7 8">
    <name type="scientific">Aquincola agrisoli</name>
    <dbReference type="NCBI Taxonomy" id="3119538"/>
    <lineage>
        <taxon>Bacteria</taxon>
        <taxon>Pseudomonadati</taxon>
        <taxon>Pseudomonadota</taxon>
        <taxon>Betaproteobacteria</taxon>
        <taxon>Burkholderiales</taxon>
        <taxon>Sphaerotilaceae</taxon>
        <taxon>Aquincola</taxon>
    </lineage>
</organism>
<reference evidence="7 8" key="1">
    <citation type="submission" date="2024-02" db="EMBL/GenBank/DDBJ databases">
        <title>Genome sequence of Aquincola sp. MAHUQ-54.</title>
        <authorList>
            <person name="Huq M.A."/>
        </authorList>
    </citation>
    <scope>NUCLEOTIDE SEQUENCE [LARGE SCALE GENOMIC DNA]</scope>
    <source>
        <strain evidence="7 8">MAHUQ-54</strain>
    </source>
</reference>
<dbReference type="PANTHER" id="PTHR43705">
    <property type="entry name" value="HYDROXYACYLGLUTATHIONE HYDROLASE"/>
    <property type="match status" value="1"/>
</dbReference>
<gene>
    <name evidence="7" type="ORF">V4F39_06320</name>
</gene>
<dbReference type="PANTHER" id="PTHR43705:SF1">
    <property type="entry name" value="HYDROXYACYLGLUTATHIONE HYDROLASE GLOB"/>
    <property type="match status" value="1"/>
</dbReference>
<feature type="signal peptide" evidence="5">
    <location>
        <begin position="1"/>
        <end position="24"/>
    </location>
</feature>
<evidence type="ECO:0000256" key="2">
    <source>
        <dbReference type="ARBA" id="ARBA00022723"/>
    </source>
</evidence>
<dbReference type="InterPro" id="IPR001018">
    <property type="entry name" value="Beta-lactamase_class-B_CS"/>
</dbReference>
<dbReference type="Proteomes" id="UP001336250">
    <property type="component" value="Unassembled WGS sequence"/>
</dbReference>
<dbReference type="EMBL" id="JAZIBG010000019">
    <property type="protein sequence ID" value="MEF7613522.1"/>
    <property type="molecule type" value="Genomic_DNA"/>
</dbReference>
<dbReference type="GO" id="GO:0008270">
    <property type="term" value="F:zinc ion binding"/>
    <property type="evidence" value="ECO:0007669"/>
    <property type="project" value="InterPro"/>
</dbReference>
<dbReference type="SMART" id="SM00849">
    <property type="entry name" value="Lactamase_B"/>
    <property type="match status" value="1"/>
</dbReference>
<keyword evidence="2" id="KW-0479">Metal-binding</keyword>
<evidence type="ECO:0000256" key="4">
    <source>
        <dbReference type="ARBA" id="ARBA00022833"/>
    </source>
</evidence>
<evidence type="ECO:0000259" key="6">
    <source>
        <dbReference type="SMART" id="SM00849"/>
    </source>
</evidence>
<sequence length="339" mass="36282">MNNPRFLRALMVMTIGAAATFGAAAQTIPSVPTFPNEQKDLVNAYLNGARELAGGDQAPAFLRRCILAQAYSMYSGDAEDPYLMPPIQVFDNLYWAGGGAVSAWAVKTSEGLVLIDALNNAALAADVLVAGLQKLGLNMADAKYLLITHEHGDHNGGARYLQQTYGLKVMATEAAWAGMTSANSPAKDIVISDGEDFTVGDTTFHFVATPGHTNGAVSSIFPVYDHGTKRMAGMYGGFGIPGNATNKMLQIDSLAKFAAVTAAKNVDTLLANHQTQDLSLFNHDLLRHRRALVPNPQSAADMADPHPYVVGTDEWQRFLKVQSMCVRASAARSAQVLPR</sequence>
<dbReference type="Gene3D" id="3.60.15.10">
    <property type="entry name" value="Ribonuclease Z/Hydroxyacylglutathione hydrolase-like"/>
    <property type="match status" value="1"/>
</dbReference>
<name>A0AAW9Q9Y2_9BURK</name>
<comment type="caution">
    <text evidence="7">The sequence shown here is derived from an EMBL/GenBank/DDBJ whole genome shotgun (WGS) entry which is preliminary data.</text>
</comment>
<dbReference type="PROSITE" id="PS00743">
    <property type="entry name" value="BETA_LACTAMASE_B_1"/>
    <property type="match status" value="1"/>
</dbReference>
<keyword evidence="8" id="KW-1185">Reference proteome</keyword>
<dbReference type="InterPro" id="IPR036866">
    <property type="entry name" value="RibonucZ/Hydroxyglut_hydro"/>
</dbReference>
<keyword evidence="5" id="KW-0732">Signal</keyword>
<accession>A0AAW9Q9Y2</accession>
<feature type="domain" description="Metallo-beta-lactamase" evidence="6">
    <location>
        <begin position="100"/>
        <end position="273"/>
    </location>
</feature>
<dbReference type="GO" id="GO:0008800">
    <property type="term" value="F:beta-lactamase activity"/>
    <property type="evidence" value="ECO:0007669"/>
    <property type="project" value="InterPro"/>
</dbReference>
<dbReference type="InterPro" id="IPR050110">
    <property type="entry name" value="Glyoxalase_II_hydrolase"/>
</dbReference>
<evidence type="ECO:0000256" key="1">
    <source>
        <dbReference type="ARBA" id="ARBA00001947"/>
    </source>
</evidence>
<dbReference type="InterPro" id="IPR001279">
    <property type="entry name" value="Metallo-B-lactamas"/>
</dbReference>
<comment type="cofactor">
    <cofactor evidence="1">
        <name>Zn(2+)</name>
        <dbReference type="ChEBI" id="CHEBI:29105"/>
    </cofactor>
</comment>
<evidence type="ECO:0000313" key="7">
    <source>
        <dbReference type="EMBL" id="MEF7613522.1"/>
    </source>
</evidence>
<evidence type="ECO:0000313" key="8">
    <source>
        <dbReference type="Proteomes" id="UP001336250"/>
    </source>
</evidence>
<evidence type="ECO:0000256" key="3">
    <source>
        <dbReference type="ARBA" id="ARBA00022801"/>
    </source>
</evidence>